<feature type="transmembrane region" description="Helical" evidence="1">
    <location>
        <begin position="118"/>
        <end position="140"/>
    </location>
</feature>
<feature type="transmembrane region" description="Helical" evidence="1">
    <location>
        <begin position="301"/>
        <end position="323"/>
    </location>
</feature>
<feature type="transmembrane region" description="Helical" evidence="1">
    <location>
        <begin position="93"/>
        <end position="112"/>
    </location>
</feature>
<feature type="transmembrane region" description="Helical" evidence="1">
    <location>
        <begin position="504"/>
        <end position="523"/>
    </location>
</feature>
<dbReference type="InterPro" id="IPR028098">
    <property type="entry name" value="Glyco_trans_4-like_N"/>
</dbReference>
<dbReference type="SUPFAM" id="SSF53756">
    <property type="entry name" value="UDP-Glycosyltransferase/glycogen phosphorylase"/>
    <property type="match status" value="1"/>
</dbReference>
<dbReference type="InterPro" id="IPR050194">
    <property type="entry name" value="Glycosyltransferase_grp1"/>
</dbReference>
<feature type="transmembrane region" description="Helical" evidence="1">
    <location>
        <begin position="262"/>
        <end position="289"/>
    </location>
</feature>
<keyword evidence="1" id="KW-1133">Transmembrane helix</keyword>
<feature type="transmembrane region" description="Helical" evidence="1">
    <location>
        <begin position="185"/>
        <end position="208"/>
    </location>
</feature>
<dbReference type="PANTHER" id="PTHR45947:SF3">
    <property type="entry name" value="SULFOQUINOVOSYL TRANSFERASE SQD2"/>
    <property type="match status" value="1"/>
</dbReference>
<dbReference type="Pfam" id="PF13439">
    <property type="entry name" value="Glyco_transf_4"/>
    <property type="match status" value="1"/>
</dbReference>
<feature type="transmembrane region" description="Helical" evidence="1">
    <location>
        <begin position="229"/>
        <end position="250"/>
    </location>
</feature>
<dbReference type="AlphaFoldDB" id="A0A0G0EQL7"/>
<protein>
    <recommendedName>
        <fullName evidence="6">Glycosyltransferase</fullName>
    </recommendedName>
</protein>
<feature type="transmembrane region" description="Helical" evidence="1">
    <location>
        <begin position="343"/>
        <end position="362"/>
    </location>
</feature>
<feature type="transmembrane region" description="Helical" evidence="1">
    <location>
        <begin position="46"/>
        <end position="67"/>
    </location>
</feature>
<proteinExistence type="predicted"/>
<gene>
    <name evidence="4" type="ORF">US19_C0015G0006</name>
</gene>
<evidence type="ECO:0000313" key="5">
    <source>
        <dbReference type="Proteomes" id="UP000034492"/>
    </source>
</evidence>
<feature type="transmembrane region" description="Helical" evidence="1">
    <location>
        <begin position="12"/>
        <end position="34"/>
    </location>
</feature>
<evidence type="ECO:0000256" key="1">
    <source>
        <dbReference type="SAM" id="Phobius"/>
    </source>
</evidence>
<dbReference type="Pfam" id="PF00534">
    <property type="entry name" value="Glycos_transf_1"/>
    <property type="match status" value="1"/>
</dbReference>
<dbReference type="PANTHER" id="PTHR45947">
    <property type="entry name" value="SULFOQUINOVOSYL TRANSFERASE SQD2"/>
    <property type="match status" value="1"/>
</dbReference>
<feature type="domain" description="Glycosyltransferase subfamily 4-like N-terminal" evidence="3">
    <location>
        <begin position="463"/>
        <end position="621"/>
    </location>
</feature>
<reference evidence="4 5" key="1">
    <citation type="journal article" date="2015" name="Nature">
        <title>rRNA introns, odd ribosomes, and small enigmatic genomes across a large radiation of phyla.</title>
        <authorList>
            <person name="Brown C.T."/>
            <person name="Hug L.A."/>
            <person name="Thomas B.C."/>
            <person name="Sharon I."/>
            <person name="Castelle C.J."/>
            <person name="Singh A."/>
            <person name="Wilkins M.J."/>
            <person name="Williams K.H."/>
            <person name="Banfield J.F."/>
        </authorList>
    </citation>
    <scope>NUCLEOTIDE SEQUENCE [LARGE SCALE GENOMIC DNA]</scope>
</reference>
<comment type="caution">
    <text evidence="4">The sequence shown here is derived from an EMBL/GenBank/DDBJ whole genome shotgun (WGS) entry which is preliminary data.</text>
</comment>
<dbReference type="Proteomes" id="UP000034492">
    <property type="component" value="Unassembled WGS sequence"/>
</dbReference>
<feature type="transmembrane region" description="Helical" evidence="1">
    <location>
        <begin position="152"/>
        <end position="173"/>
    </location>
</feature>
<dbReference type="CDD" id="cd03801">
    <property type="entry name" value="GT4_PimA-like"/>
    <property type="match status" value="1"/>
</dbReference>
<keyword evidence="1" id="KW-0472">Membrane</keyword>
<dbReference type="GO" id="GO:0016757">
    <property type="term" value="F:glycosyltransferase activity"/>
    <property type="evidence" value="ECO:0007669"/>
    <property type="project" value="InterPro"/>
</dbReference>
<dbReference type="EMBL" id="LBSA01000015">
    <property type="protein sequence ID" value="KKQ09213.1"/>
    <property type="molecule type" value="Genomic_DNA"/>
</dbReference>
<feature type="transmembrane region" description="Helical" evidence="1">
    <location>
        <begin position="399"/>
        <end position="419"/>
    </location>
</feature>
<keyword evidence="1" id="KW-0812">Transmembrane</keyword>
<accession>A0A0G0EQL7</accession>
<feature type="domain" description="Glycosyl transferase family 1" evidence="2">
    <location>
        <begin position="628"/>
        <end position="788"/>
    </location>
</feature>
<evidence type="ECO:0008006" key="6">
    <source>
        <dbReference type="Google" id="ProtNLM"/>
    </source>
</evidence>
<evidence type="ECO:0000259" key="3">
    <source>
        <dbReference type="Pfam" id="PF13439"/>
    </source>
</evidence>
<evidence type="ECO:0000313" key="4">
    <source>
        <dbReference type="EMBL" id="KKQ09213.1"/>
    </source>
</evidence>
<dbReference type="Gene3D" id="3.40.50.2000">
    <property type="entry name" value="Glycogen Phosphorylase B"/>
    <property type="match status" value="2"/>
</dbReference>
<name>A0A0G0EQL7_9BACT</name>
<dbReference type="InterPro" id="IPR001296">
    <property type="entry name" value="Glyco_trans_1"/>
</dbReference>
<sequence>MSKKFLKVFNSPFSGPLFFWSASMFANFLNWLFNLHAGRLLTKEDFAILTVFLSFQYLVTVPANALLTTVSRFAAYYHEKAEHKKYFDFFRQYWWLSWVLGVLSLTIFTILLNPLSSFFGISSPYFMGIFSLLLTPLFLLSFEKGVLFGRLAFIWVGILIITEALVKYLFLFFSASLPFKPLEVAVGSLPISIFAAWFISLLIARSFHPISAYKPSPEKKENLFDTYKFLSNSLFATLGTVLIYSLDVLLVKHFFNVSDAGIYATLSLLGKILYFGAGSLIGILIPLTARSLAQNSSGRKGFITLLSIVSAAGAFLLSLYIFAPHFIVNLLLTQKGFVAIEYLNRYSLAMFLLVLSTCFSTYNLAKKNYFPSRLIILFALIQAGLITLYHNSLSQVVDVVLRTNILLFAAILVTEVLNFSSDTLKNNFSQLIDLFRSDKAVTNSSGKKILIFNWRDTKHLLSGGAEVYIQEIATNLVQKGYSVTVFTSNDQRNPKYETIGGVNIIRRGGFVTVYIWAFLYYVLKLRGKFNLIIDCENGIPFFTPLYSNIPVILLVHHVHQDVFFSSLVPPFSWIANFLESFFMPSVYKKQNVVAVSNSTAEELKNEVGLKVTSIITNGVKIDGAAVIKKSAKPTIIYLGRLKKYKNIDVLIHAFSNLLKELPEARLIIAGEGDQKEKLERLVTDLNLKTKIEFTGKISEKRKTRLLSSAWAMVQPSSQEGWGITCLEANACKTPVIASNVSGLKDAVKEGISGYLFDQGNSIQLSNILKNLILDTKKRKALEKSSKRWSQHFSWQKQAQKFDLLISQTLQDSRPQKTNISLSNLFRKLILSRI</sequence>
<feature type="transmembrane region" description="Helical" evidence="1">
    <location>
        <begin position="374"/>
        <end position="393"/>
    </location>
</feature>
<evidence type="ECO:0000259" key="2">
    <source>
        <dbReference type="Pfam" id="PF00534"/>
    </source>
</evidence>
<organism evidence="4 5">
    <name type="scientific">Candidatus Daviesbacteria bacterium GW2011_GWB1_36_5</name>
    <dbReference type="NCBI Taxonomy" id="1618426"/>
    <lineage>
        <taxon>Bacteria</taxon>
        <taxon>Candidatus Daviesiibacteriota</taxon>
    </lineage>
</organism>